<evidence type="ECO:0000256" key="6">
    <source>
        <dbReference type="ARBA" id="ARBA00047388"/>
    </source>
</evidence>
<evidence type="ECO:0000256" key="5">
    <source>
        <dbReference type="ARBA" id="ARBA00025782"/>
    </source>
</evidence>
<sequence>MANGDVNGITHDLQALLSSEDRDFLVSNSGDQAKISSLIGKTVGLYFSGSWCGPCRRFTPSLVEAYEELSSKDDFEVVYISSDRNDESFNGYFSKMPWLAIPFSDSETRKRVKDLFKVRGIPYLVILDANGNVSSQQGVRIIKDYGAAGYPFTQEKLNFLKEEEEAAKKNQSLSSLLVSRTRDYLLSNDGNKIPVSELEGKMVGLYFSMYTHGGCLKFTPKLLEVYKTLKEKGENFEIVLVSLDYEEDQYKQGLESTPWLSLPFNDKICEKLTRYFQLETLPTLVIIGPDGHTLNSNVAELIDDFGIQAYPFSPEKLVELAELEREKQEAQTLESVLVSGERDFVIEKSGSKVPVSELVGKNILLYFSAHWCPPCRAFLPKLIQAYHETKAKDNAFEVIFISSDRDQPSFDEFFSGMPWLALPFGDERKTLLQRKFKIQSIPAAIAIGPNGRTITKEARQLITAHGADAYPFTEEHLKHLEEKLEEIAKGWPEKLKHELHVEHELLRTRRNGYVCNGCRGMGHGWAFHCKQCDFDLHPNCASKNVEETKNDSKAKEGWICDGDVCSKA</sequence>
<keyword evidence="4" id="KW-0520">NAD</keyword>
<evidence type="ECO:0000259" key="8">
    <source>
        <dbReference type="PROSITE" id="PS51352"/>
    </source>
</evidence>
<gene>
    <name evidence="9" type="ORF">O6P43_025291</name>
</gene>
<evidence type="ECO:0000256" key="4">
    <source>
        <dbReference type="ARBA" id="ARBA00023027"/>
    </source>
</evidence>
<dbReference type="Gene3D" id="3.40.30.10">
    <property type="entry name" value="Glutaredoxin"/>
    <property type="match status" value="3"/>
</dbReference>
<comment type="similarity">
    <text evidence="5">Belongs to the nucleoredoxin family.</text>
</comment>
<proteinExistence type="inferred from homology"/>
<dbReference type="Pfam" id="PF13905">
    <property type="entry name" value="Thioredoxin_8"/>
    <property type="match status" value="3"/>
</dbReference>
<dbReference type="SUPFAM" id="SSF57889">
    <property type="entry name" value="Cysteine-rich domain"/>
    <property type="match status" value="1"/>
</dbReference>
<feature type="domain" description="Thioredoxin" evidence="8">
    <location>
        <begin position="322"/>
        <end position="489"/>
    </location>
</feature>
<dbReference type="KEGG" id="qsa:O6P43_025291"/>
<comment type="catalytic activity">
    <reaction evidence="6">
        <text>[protein]-dithiol + NAD(+) = [protein]-disulfide + NADH + H(+)</text>
        <dbReference type="Rhea" id="RHEA:18749"/>
        <dbReference type="Rhea" id="RHEA-COMP:10593"/>
        <dbReference type="Rhea" id="RHEA-COMP:10594"/>
        <dbReference type="ChEBI" id="CHEBI:15378"/>
        <dbReference type="ChEBI" id="CHEBI:29950"/>
        <dbReference type="ChEBI" id="CHEBI:50058"/>
        <dbReference type="ChEBI" id="CHEBI:57540"/>
        <dbReference type="ChEBI" id="CHEBI:57945"/>
        <dbReference type="EC" id="1.8.1.8"/>
    </reaction>
</comment>
<dbReference type="PROSITE" id="PS51352">
    <property type="entry name" value="THIOREDOXIN_2"/>
    <property type="match status" value="2"/>
</dbReference>
<dbReference type="InterPro" id="IPR052259">
    <property type="entry name" value="Nucleoredoxin-like"/>
</dbReference>
<name>A0AAD7LA63_QUISA</name>
<dbReference type="InterPro" id="IPR045870">
    <property type="entry name" value="TryX_NRX_thioredoxin_dom"/>
</dbReference>
<dbReference type="PROSITE" id="PS00194">
    <property type="entry name" value="THIOREDOXIN_1"/>
    <property type="match status" value="1"/>
</dbReference>
<dbReference type="InterPro" id="IPR012336">
    <property type="entry name" value="Thioredoxin-like_fold"/>
</dbReference>
<dbReference type="PANTHER" id="PTHR13871:SF96">
    <property type="entry name" value="THIOREDOXIN DOMAIN-CONTAINING PROTEIN"/>
    <property type="match status" value="1"/>
</dbReference>
<dbReference type="Pfam" id="PF03107">
    <property type="entry name" value="C1_2"/>
    <property type="match status" value="1"/>
</dbReference>
<dbReference type="InterPro" id="IPR036249">
    <property type="entry name" value="Thioredoxin-like_sf"/>
</dbReference>
<dbReference type="InterPro" id="IPR017937">
    <property type="entry name" value="Thioredoxin_CS"/>
</dbReference>
<protein>
    <recommendedName>
        <fullName evidence="1">protein-disulfide reductase</fullName>
        <ecNumber evidence="1">1.8.1.8</ecNumber>
    </recommendedName>
</protein>
<dbReference type="InterPro" id="IPR004146">
    <property type="entry name" value="DC1"/>
</dbReference>
<dbReference type="GO" id="GO:0004791">
    <property type="term" value="F:thioredoxin-disulfide reductase (NADPH) activity"/>
    <property type="evidence" value="ECO:0007669"/>
    <property type="project" value="InterPro"/>
</dbReference>
<organism evidence="9 10">
    <name type="scientific">Quillaja saponaria</name>
    <name type="common">Soap bark tree</name>
    <dbReference type="NCBI Taxonomy" id="32244"/>
    <lineage>
        <taxon>Eukaryota</taxon>
        <taxon>Viridiplantae</taxon>
        <taxon>Streptophyta</taxon>
        <taxon>Embryophyta</taxon>
        <taxon>Tracheophyta</taxon>
        <taxon>Spermatophyta</taxon>
        <taxon>Magnoliopsida</taxon>
        <taxon>eudicotyledons</taxon>
        <taxon>Gunneridae</taxon>
        <taxon>Pentapetalae</taxon>
        <taxon>rosids</taxon>
        <taxon>fabids</taxon>
        <taxon>Fabales</taxon>
        <taxon>Quillajaceae</taxon>
        <taxon>Quillaja</taxon>
    </lineage>
</organism>
<dbReference type="EC" id="1.8.1.8" evidence="1"/>
<comment type="catalytic activity">
    <reaction evidence="7">
        <text>[protein]-dithiol + NADP(+) = [protein]-disulfide + NADPH + H(+)</text>
        <dbReference type="Rhea" id="RHEA:18753"/>
        <dbReference type="Rhea" id="RHEA-COMP:10593"/>
        <dbReference type="Rhea" id="RHEA-COMP:10594"/>
        <dbReference type="ChEBI" id="CHEBI:15378"/>
        <dbReference type="ChEBI" id="CHEBI:29950"/>
        <dbReference type="ChEBI" id="CHEBI:50058"/>
        <dbReference type="ChEBI" id="CHEBI:57783"/>
        <dbReference type="ChEBI" id="CHEBI:58349"/>
        <dbReference type="EC" id="1.8.1.8"/>
    </reaction>
</comment>
<dbReference type="InterPro" id="IPR013766">
    <property type="entry name" value="Thioredoxin_domain"/>
</dbReference>
<evidence type="ECO:0000256" key="7">
    <source>
        <dbReference type="ARBA" id="ARBA00047804"/>
    </source>
</evidence>
<keyword evidence="3" id="KW-0560">Oxidoreductase</keyword>
<dbReference type="AlphaFoldDB" id="A0AAD7LA63"/>
<evidence type="ECO:0000256" key="3">
    <source>
        <dbReference type="ARBA" id="ARBA00023002"/>
    </source>
</evidence>
<keyword evidence="10" id="KW-1185">Reference proteome</keyword>
<dbReference type="SUPFAM" id="SSF52833">
    <property type="entry name" value="Thioredoxin-like"/>
    <property type="match status" value="3"/>
</dbReference>
<dbReference type="EMBL" id="JARAOO010000010">
    <property type="protein sequence ID" value="KAJ7953611.1"/>
    <property type="molecule type" value="Genomic_DNA"/>
</dbReference>
<dbReference type="Proteomes" id="UP001163823">
    <property type="component" value="Chromosome 10"/>
</dbReference>
<accession>A0AAD7LA63</accession>
<evidence type="ECO:0000256" key="2">
    <source>
        <dbReference type="ARBA" id="ARBA00022737"/>
    </source>
</evidence>
<evidence type="ECO:0000256" key="1">
    <source>
        <dbReference type="ARBA" id="ARBA00012612"/>
    </source>
</evidence>
<feature type="domain" description="Thioredoxin" evidence="8">
    <location>
        <begin position="13"/>
        <end position="165"/>
    </location>
</feature>
<dbReference type="CDD" id="cd03009">
    <property type="entry name" value="TryX_like_TryX_NRX"/>
    <property type="match status" value="2"/>
</dbReference>
<reference evidence="9" key="1">
    <citation type="journal article" date="2023" name="Science">
        <title>Elucidation of the pathway for biosynthesis of saponin adjuvants from the soapbark tree.</title>
        <authorList>
            <person name="Reed J."/>
            <person name="Orme A."/>
            <person name="El-Demerdash A."/>
            <person name="Owen C."/>
            <person name="Martin L.B.B."/>
            <person name="Misra R.C."/>
            <person name="Kikuchi S."/>
            <person name="Rejzek M."/>
            <person name="Martin A.C."/>
            <person name="Harkess A."/>
            <person name="Leebens-Mack J."/>
            <person name="Louveau T."/>
            <person name="Stephenson M.J."/>
            <person name="Osbourn A."/>
        </authorList>
    </citation>
    <scope>NUCLEOTIDE SEQUENCE</scope>
    <source>
        <strain evidence="9">S10</strain>
    </source>
</reference>
<dbReference type="PANTHER" id="PTHR13871">
    <property type="entry name" value="THIOREDOXIN"/>
    <property type="match status" value="1"/>
</dbReference>
<evidence type="ECO:0000313" key="10">
    <source>
        <dbReference type="Proteomes" id="UP001163823"/>
    </source>
</evidence>
<evidence type="ECO:0000313" key="9">
    <source>
        <dbReference type="EMBL" id="KAJ7953611.1"/>
    </source>
</evidence>
<dbReference type="InterPro" id="IPR046349">
    <property type="entry name" value="C1-like_sf"/>
</dbReference>
<keyword evidence="2" id="KW-0677">Repeat</keyword>
<comment type="caution">
    <text evidence="9">The sequence shown here is derived from an EMBL/GenBank/DDBJ whole genome shotgun (WGS) entry which is preliminary data.</text>
</comment>